<dbReference type="InterPro" id="IPR044656">
    <property type="entry name" value="HSP14.7/HSP23.5/HSP23.6-like"/>
</dbReference>
<dbReference type="EMBL" id="JAVXUO010000166">
    <property type="protein sequence ID" value="KAK2994870.1"/>
    <property type="molecule type" value="Genomic_DNA"/>
</dbReference>
<dbReference type="PANTHER" id="PTHR46991">
    <property type="entry name" value="23.5 KDA HEAT SHOCK PROTEIN, MITOCHONDRIAL"/>
    <property type="match status" value="1"/>
</dbReference>
<sequence length="188" mass="21002">MALLMAVKRATSSTLLTRFNNRTPNHYPAMVVPFPARSFSATDSSEDNCTITANGGSFTRSDEFPIYRGVSDQYLENPFQVSGPKGAYEAKKVEEGLFVRMEMPGIEKDDVQISVEYNNVKIKGEGKKESKHEDSGRSYSGGIELCSNVFQPQKIEAEMKNGVLRMIIPRAKTSDYKDSSRSLEIRVK</sequence>
<evidence type="ECO:0000256" key="1">
    <source>
        <dbReference type="PROSITE-ProRule" id="PRU00285"/>
    </source>
</evidence>
<gene>
    <name evidence="4" type="ORF">RJ640_012833</name>
</gene>
<dbReference type="Proteomes" id="UP001187471">
    <property type="component" value="Unassembled WGS sequence"/>
</dbReference>
<evidence type="ECO:0000256" key="2">
    <source>
        <dbReference type="RuleBase" id="RU003616"/>
    </source>
</evidence>
<name>A0AA88SN54_9ASTE</name>
<evidence type="ECO:0000313" key="5">
    <source>
        <dbReference type="Proteomes" id="UP001187471"/>
    </source>
</evidence>
<dbReference type="PROSITE" id="PS01031">
    <property type="entry name" value="SHSP"/>
    <property type="match status" value="1"/>
</dbReference>
<dbReference type="SUPFAM" id="SSF49764">
    <property type="entry name" value="HSP20-like chaperones"/>
    <property type="match status" value="1"/>
</dbReference>
<dbReference type="Gene3D" id="2.60.40.790">
    <property type="match status" value="1"/>
</dbReference>
<evidence type="ECO:0000313" key="4">
    <source>
        <dbReference type="EMBL" id="KAK2994870.1"/>
    </source>
</evidence>
<protein>
    <recommendedName>
        <fullName evidence="3">SHSP domain-containing protein</fullName>
    </recommendedName>
</protein>
<dbReference type="AlphaFoldDB" id="A0AA88SN54"/>
<dbReference type="PANTHER" id="PTHR46991:SF7">
    <property type="entry name" value="HEAT SHOCK 22 KDA PROTEIN, MITOCHONDRIAL-LIKE"/>
    <property type="match status" value="1"/>
</dbReference>
<keyword evidence="5" id="KW-1185">Reference proteome</keyword>
<dbReference type="InterPro" id="IPR008978">
    <property type="entry name" value="HSP20-like_chaperone"/>
</dbReference>
<dbReference type="Pfam" id="PF00011">
    <property type="entry name" value="HSP20"/>
    <property type="match status" value="1"/>
</dbReference>
<comment type="caution">
    <text evidence="4">The sequence shown here is derived from an EMBL/GenBank/DDBJ whole genome shotgun (WGS) entry which is preliminary data.</text>
</comment>
<dbReference type="InterPro" id="IPR002068">
    <property type="entry name" value="A-crystallin/Hsp20_dom"/>
</dbReference>
<reference evidence="4" key="1">
    <citation type="submission" date="2022-12" db="EMBL/GenBank/DDBJ databases">
        <title>Draft genome assemblies for two species of Escallonia (Escalloniales).</title>
        <authorList>
            <person name="Chanderbali A."/>
            <person name="Dervinis C."/>
            <person name="Anghel I."/>
            <person name="Soltis D."/>
            <person name="Soltis P."/>
            <person name="Zapata F."/>
        </authorList>
    </citation>
    <scope>NUCLEOTIDE SEQUENCE</scope>
    <source>
        <strain evidence="4">UCBG92.1500</strain>
        <tissue evidence="4">Leaf</tissue>
    </source>
</reference>
<comment type="similarity">
    <text evidence="1 2">Belongs to the small heat shock protein (HSP20) family.</text>
</comment>
<organism evidence="4 5">
    <name type="scientific">Escallonia rubra</name>
    <dbReference type="NCBI Taxonomy" id="112253"/>
    <lineage>
        <taxon>Eukaryota</taxon>
        <taxon>Viridiplantae</taxon>
        <taxon>Streptophyta</taxon>
        <taxon>Embryophyta</taxon>
        <taxon>Tracheophyta</taxon>
        <taxon>Spermatophyta</taxon>
        <taxon>Magnoliopsida</taxon>
        <taxon>eudicotyledons</taxon>
        <taxon>Gunneridae</taxon>
        <taxon>Pentapetalae</taxon>
        <taxon>asterids</taxon>
        <taxon>campanulids</taxon>
        <taxon>Escalloniales</taxon>
        <taxon>Escalloniaceae</taxon>
        <taxon>Escallonia</taxon>
    </lineage>
</organism>
<dbReference type="CDD" id="cd00298">
    <property type="entry name" value="ACD_sHsps_p23-like"/>
    <property type="match status" value="1"/>
</dbReference>
<evidence type="ECO:0000259" key="3">
    <source>
        <dbReference type="PROSITE" id="PS01031"/>
    </source>
</evidence>
<feature type="domain" description="SHSP" evidence="3">
    <location>
        <begin position="79"/>
        <end position="188"/>
    </location>
</feature>
<proteinExistence type="inferred from homology"/>
<accession>A0AA88SN54</accession>